<feature type="region of interest" description="Disordered" evidence="1">
    <location>
        <begin position="24"/>
        <end position="48"/>
    </location>
</feature>
<dbReference type="AlphaFoldDB" id="A0A8X6XZG7"/>
<evidence type="ECO:0000313" key="2">
    <source>
        <dbReference type="EMBL" id="GFY62199.1"/>
    </source>
</evidence>
<keyword evidence="3" id="KW-1185">Reference proteome</keyword>
<evidence type="ECO:0000256" key="1">
    <source>
        <dbReference type="SAM" id="MobiDB-lite"/>
    </source>
</evidence>
<reference evidence="2" key="1">
    <citation type="submission" date="2020-08" db="EMBL/GenBank/DDBJ databases">
        <title>Multicomponent nature underlies the extraordinary mechanical properties of spider dragline silk.</title>
        <authorList>
            <person name="Kono N."/>
            <person name="Nakamura H."/>
            <person name="Mori M."/>
            <person name="Yoshida Y."/>
            <person name="Ohtoshi R."/>
            <person name="Malay A.D."/>
            <person name="Moran D.A.P."/>
            <person name="Tomita M."/>
            <person name="Numata K."/>
            <person name="Arakawa K."/>
        </authorList>
    </citation>
    <scope>NUCLEOTIDE SEQUENCE</scope>
</reference>
<accession>A0A8X6XZG7</accession>
<dbReference type="InterPro" id="IPR036397">
    <property type="entry name" value="RNaseH_sf"/>
</dbReference>
<dbReference type="InterPro" id="IPR043502">
    <property type="entry name" value="DNA/RNA_pol_sf"/>
</dbReference>
<dbReference type="Proteomes" id="UP000886998">
    <property type="component" value="Unassembled WGS sequence"/>
</dbReference>
<protein>
    <submittedName>
        <fullName evidence="2">Uncharacterized protein</fullName>
    </submittedName>
</protein>
<gene>
    <name evidence="2" type="primary">NCL1_46270</name>
    <name evidence="2" type="ORF">TNIN_448841</name>
</gene>
<name>A0A8X6XZG7_9ARAC</name>
<dbReference type="GO" id="GO:0003676">
    <property type="term" value="F:nucleic acid binding"/>
    <property type="evidence" value="ECO:0007669"/>
    <property type="project" value="InterPro"/>
</dbReference>
<sequence>MTCLQLAERKTECEPIHVVSKPVVSPGHLDRTRKPRRKETGKSTRLESEDDQFRLGECVVENGEDFGPSFIGEGTDNGNLVKLSDCEIMEAQLRNEESVPLIPGIENNANDNVSDQEKASMQLLPVRNGLYIDTIGPLPIAPTRDKYILSDMCMSPRYHESVPMISISQSDIASTPLVEALLQTFRRRGFPKEIQTDEKLGTYYPLRMPFTFKNAFNYFNRVTPELPREYKKFDLSYLDNVVVFSEDWDFPIDHTWMEYWRETHV</sequence>
<proteinExistence type="predicted"/>
<evidence type="ECO:0000313" key="3">
    <source>
        <dbReference type="Proteomes" id="UP000886998"/>
    </source>
</evidence>
<dbReference type="GO" id="GO:0071897">
    <property type="term" value="P:DNA biosynthetic process"/>
    <property type="evidence" value="ECO:0007669"/>
    <property type="project" value="UniProtKB-ARBA"/>
</dbReference>
<organism evidence="2 3">
    <name type="scientific">Trichonephila inaurata madagascariensis</name>
    <dbReference type="NCBI Taxonomy" id="2747483"/>
    <lineage>
        <taxon>Eukaryota</taxon>
        <taxon>Metazoa</taxon>
        <taxon>Ecdysozoa</taxon>
        <taxon>Arthropoda</taxon>
        <taxon>Chelicerata</taxon>
        <taxon>Arachnida</taxon>
        <taxon>Araneae</taxon>
        <taxon>Araneomorphae</taxon>
        <taxon>Entelegynae</taxon>
        <taxon>Araneoidea</taxon>
        <taxon>Nephilidae</taxon>
        <taxon>Trichonephila</taxon>
        <taxon>Trichonephila inaurata</taxon>
    </lineage>
</organism>
<dbReference type="Gene3D" id="3.30.420.10">
    <property type="entry name" value="Ribonuclease H-like superfamily/Ribonuclease H"/>
    <property type="match status" value="1"/>
</dbReference>
<feature type="compositionally biased region" description="Basic and acidic residues" evidence="1">
    <location>
        <begin position="28"/>
        <end position="48"/>
    </location>
</feature>
<dbReference type="EMBL" id="BMAV01014120">
    <property type="protein sequence ID" value="GFY62199.1"/>
    <property type="molecule type" value="Genomic_DNA"/>
</dbReference>
<comment type="caution">
    <text evidence="2">The sequence shown here is derived from an EMBL/GenBank/DDBJ whole genome shotgun (WGS) entry which is preliminary data.</text>
</comment>
<dbReference type="SUPFAM" id="SSF56672">
    <property type="entry name" value="DNA/RNA polymerases"/>
    <property type="match status" value="1"/>
</dbReference>